<organism evidence="2">
    <name type="scientific">Oryza glumipatula</name>
    <dbReference type="NCBI Taxonomy" id="40148"/>
    <lineage>
        <taxon>Eukaryota</taxon>
        <taxon>Viridiplantae</taxon>
        <taxon>Streptophyta</taxon>
        <taxon>Embryophyta</taxon>
        <taxon>Tracheophyta</taxon>
        <taxon>Spermatophyta</taxon>
        <taxon>Magnoliopsida</taxon>
        <taxon>Liliopsida</taxon>
        <taxon>Poales</taxon>
        <taxon>Poaceae</taxon>
        <taxon>BOP clade</taxon>
        <taxon>Oryzoideae</taxon>
        <taxon>Oryzeae</taxon>
        <taxon>Oryzinae</taxon>
        <taxon>Oryza</taxon>
    </lineage>
</organism>
<dbReference type="HOGENOM" id="CLU_1752583_0_0_1"/>
<protein>
    <submittedName>
        <fullName evidence="2">Uncharacterized protein</fullName>
    </submittedName>
</protein>
<keyword evidence="3" id="KW-1185">Reference proteome</keyword>
<feature type="region of interest" description="Disordered" evidence="1">
    <location>
        <begin position="35"/>
        <end position="104"/>
    </location>
</feature>
<evidence type="ECO:0000313" key="2">
    <source>
        <dbReference type="EnsemblPlants" id="OGLUM07G13000.1"/>
    </source>
</evidence>
<reference evidence="2" key="1">
    <citation type="submission" date="2015-04" db="UniProtKB">
        <authorList>
            <consortium name="EnsemblPlants"/>
        </authorList>
    </citation>
    <scope>IDENTIFICATION</scope>
</reference>
<dbReference type="Proteomes" id="UP000026961">
    <property type="component" value="Chromosome 7"/>
</dbReference>
<accession>A0A0E0AJJ1</accession>
<dbReference type="EnsemblPlants" id="OGLUM07G13000.1">
    <property type="protein sequence ID" value="OGLUM07G13000.1"/>
    <property type="gene ID" value="OGLUM07G13000"/>
</dbReference>
<evidence type="ECO:0000256" key="1">
    <source>
        <dbReference type="SAM" id="MobiDB-lite"/>
    </source>
</evidence>
<sequence>MYGSPLLAAATAFIDAGFVTTVRQRRADLYACGHMEPRSGRRRPEAAVGSGGRRRRWRREGEAEAAAAAAGNRDGARGRRRRRRTAALGGGGGGRGRGRDEREKGTLEAAARVWGWVARGFFDKTPRLLHFRARSLFVLRVKYLDFLRN</sequence>
<proteinExistence type="predicted"/>
<feature type="compositionally biased region" description="Basic and acidic residues" evidence="1">
    <location>
        <begin position="35"/>
        <end position="45"/>
    </location>
</feature>
<evidence type="ECO:0000313" key="3">
    <source>
        <dbReference type="Proteomes" id="UP000026961"/>
    </source>
</evidence>
<dbReference type="AlphaFoldDB" id="A0A0E0AJJ1"/>
<dbReference type="Gramene" id="OGLUM07G13000.1">
    <property type="protein sequence ID" value="OGLUM07G13000.1"/>
    <property type="gene ID" value="OGLUM07G13000"/>
</dbReference>
<feature type="compositionally biased region" description="Low complexity" evidence="1">
    <location>
        <begin position="64"/>
        <end position="73"/>
    </location>
</feature>
<reference evidence="2" key="2">
    <citation type="submission" date="2018-05" db="EMBL/GenBank/DDBJ databases">
        <title>OgluRS3 (Oryza glumaepatula Reference Sequence Version 3).</title>
        <authorList>
            <person name="Zhang J."/>
            <person name="Kudrna D."/>
            <person name="Lee S."/>
            <person name="Talag J."/>
            <person name="Welchert J."/>
            <person name="Wing R.A."/>
        </authorList>
    </citation>
    <scope>NUCLEOTIDE SEQUENCE [LARGE SCALE GENOMIC DNA]</scope>
</reference>
<name>A0A0E0AJJ1_9ORYZ</name>